<feature type="transmembrane region" description="Helical" evidence="14">
    <location>
        <begin position="79"/>
        <end position="96"/>
    </location>
</feature>
<keyword evidence="6 14" id="KW-0479">Metal-binding</keyword>
<evidence type="ECO:0000259" key="18">
    <source>
        <dbReference type="PROSITE" id="PS51371"/>
    </source>
</evidence>
<evidence type="ECO:0000256" key="13">
    <source>
        <dbReference type="ARBA" id="ARBA00023136"/>
    </source>
</evidence>
<keyword evidence="4 14" id="KW-0645">Protease</keyword>
<feature type="transmembrane region" description="Helical" evidence="14">
    <location>
        <begin position="209"/>
        <end position="231"/>
    </location>
</feature>
<dbReference type="InterPro" id="IPR016483">
    <property type="entry name" value="UCP006404_Pept_M50_CBS"/>
</dbReference>
<feature type="transmembrane region" description="Helical" evidence="14">
    <location>
        <begin position="20"/>
        <end position="38"/>
    </location>
</feature>
<protein>
    <recommendedName>
        <fullName evidence="14">Zinc metalloprotease</fullName>
    </recommendedName>
</protein>
<comment type="cofactor">
    <cofactor evidence="14 16">
        <name>Zn(2+)</name>
        <dbReference type="ChEBI" id="CHEBI:29105"/>
    </cofactor>
    <text evidence="14 16">Binds 1 zinc ion per subunit.</text>
</comment>
<keyword evidence="7" id="KW-0677">Repeat</keyword>
<dbReference type="Proteomes" id="UP000198914">
    <property type="component" value="Unassembled WGS sequence"/>
</dbReference>
<dbReference type="CDD" id="cd06164">
    <property type="entry name" value="S2P-M50_SpoIVFB_CBS"/>
    <property type="match status" value="1"/>
</dbReference>
<proteinExistence type="inferred from homology"/>
<dbReference type="InterPro" id="IPR000644">
    <property type="entry name" value="CBS_dom"/>
</dbReference>
<dbReference type="GO" id="GO:0006508">
    <property type="term" value="P:proteolysis"/>
    <property type="evidence" value="ECO:0007669"/>
    <property type="project" value="UniProtKB-KW"/>
</dbReference>
<dbReference type="GO" id="GO:0005886">
    <property type="term" value="C:plasma membrane"/>
    <property type="evidence" value="ECO:0007669"/>
    <property type="project" value="UniProtKB-SubCell"/>
</dbReference>
<dbReference type="Pfam" id="PF00571">
    <property type="entry name" value="CBS"/>
    <property type="match status" value="2"/>
</dbReference>
<dbReference type="PANTHER" id="PTHR39188">
    <property type="entry name" value="MEMBRANE-ASSOCIATED ZINC METALLOPROTEASE M50B"/>
    <property type="match status" value="1"/>
</dbReference>
<feature type="transmembrane region" description="Helical" evidence="14">
    <location>
        <begin position="140"/>
        <end position="161"/>
    </location>
</feature>
<feature type="binding site" evidence="16">
    <location>
        <position position="167"/>
    </location>
    <ligand>
        <name>Zn(2+)</name>
        <dbReference type="ChEBI" id="CHEBI:29105"/>
        <note>catalytic</note>
    </ligand>
</feature>
<gene>
    <name evidence="19" type="ORF">SAMN05444004_11340</name>
</gene>
<evidence type="ECO:0000256" key="4">
    <source>
        <dbReference type="ARBA" id="ARBA00022670"/>
    </source>
</evidence>
<evidence type="ECO:0000256" key="17">
    <source>
        <dbReference type="PROSITE-ProRule" id="PRU00703"/>
    </source>
</evidence>
<keyword evidence="12 17" id="KW-0129">CBS domain</keyword>
<dbReference type="STRING" id="1244108.SAMN05444004_11340"/>
<reference evidence="20" key="1">
    <citation type="submission" date="2016-10" db="EMBL/GenBank/DDBJ databases">
        <authorList>
            <person name="Varghese N."/>
            <person name="Submissions S."/>
        </authorList>
    </citation>
    <scope>NUCLEOTIDE SEQUENCE [LARGE SCALE GENOMIC DNA]</scope>
    <source>
        <strain evidence="20">DSM 100420</strain>
    </source>
</reference>
<keyword evidence="8 14" id="KW-0378">Hydrolase</keyword>
<keyword evidence="3 14" id="KW-1003">Cell membrane</keyword>
<feature type="binding site" evidence="16">
    <location>
        <position position="68"/>
    </location>
    <ligand>
        <name>Zn(2+)</name>
        <dbReference type="ChEBI" id="CHEBI:29105"/>
        <note>catalytic</note>
    </ligand>
</feature>
<dbReference type="Gene3D" id="3.10.580.10">
    <property type="entry name" value="CBS-domain"/>
    <property type="match status" value="2"/>
</dbReference>
<evidence type="ECO:0000256" key="15">
    <source>
        <dbReference type="PIRSR" id="PIRSR006404-1"/>
    </source>
</evidence>
<dbReference type="SUPFAM" id="SSF54631">
    <property type="entry name" value="CBS-domain pair"/>
    <property type="match status" value="1"/>
</dbReference>
<feature type="domain" description="CBS" evidence="18">
    <location>
        <begin position="318"/>
        <end position="373"/>
    </location>
</feature>
<keyword evidence="20" id="KW-1185">Reference proteome</keyword>
<evidence type="ECO:0000313" key="19">
    <source>
        <dbReference type="EMBL" id="SDZ40346.1"/>
    </source>
</evidence>
<evidence type="ECO:0000256" key="16">
    <source>
        <dbReference type="PIRSR" id="PIRSR006404-2"/>
    </source>
</evidence>
<dbReference type="AlphaFoldDB" id="A0A1H3SQR8"/>
<dbReference type="Pfam" id="PF02163">
    <property type="entry name" value="Peptidase_M50"/>
    <property type="match status" value="2"/>
</dbReference>
<feature type="transmembrane region" description="Helical" evidence="14">
    <location>
        <begin position="50"/>
        <end position="67"/>
    </location>
</feature>
<feature type="binding site" evidence="16">
    <location>
        <position position="72"/>
    </location>
    <ligand>
        <name>Zn(2+)</name>
        <dbReference type="ChEBI" id="CHEBI:29105"/>
        <note>catalytic</note>
    </ligand>
</feature>
<sequence>MWGRSIRLTRVAGIDIRLDASWFLIAALLTWSLAEGYFPALVPGTGPAELLIAALISMLGLFGSLILHELSHAMVARAYGMSVEGITLFVFGGVAELRNEPPDALTEFRVAIVGPLASLAIAAIFLMARWVAAAVGAADLAVAVLEYISLANFVLAVFNLLPAFPLDGGRVLRAFLWRRSRDFAQATRTADRISTGIALAMMTLGGIQILWGAGAAGLWPVLLALFILAASHSARLQTDMREALAGLTVRQVMRRDPISVDPDLTLAVLVEDVMMQNGITFVAVVEDGQLLGIVDHETVRRIERENWAHTRVDDVFLALGPEDVVTPDVDATDVFERMIRGDRRKFPVVTHGRLVGVVTLADLMARGRLNTELGHSRG</sequence>
<evidence type="ECO:0000256" key="12">
    <source>
        <dbReference type="ARBA" id="ARBA00023122"/>
    </source>
</evidence>
<evidence type="ECO:0000256" key="14">
    <source>
        <dbReference type="PIRNR" id="PIRNR006404"/>
    </source>
</evidence>
<dbReference type="PROSITE" id="PS51371">
    <property type="entry name" value="CBS"/>
    <property type="match status" value="2"/>
</dbReference>
<dbReference type="PIRSF" id="PIRSF006404">
    <property type="entry name" value="UCP006404_Pept_M50_CBS"/>
    <property type="match status" value="1"/>
</dbReference>
<dbReference type="InterPro" id="IPR008915">
    <property type="entry name" value="Peptidase_M50"/>
</dbReference>
<evidence type="ECO:0000256" key="9">
    <source>
        <dbReference type="ARBA" id="ARBA00022833"/>
    </source>
</evidence>
<keyword evidence="13 14" id="KW-0472">Membrane</keyword>
<evidence type="ECO:0000256" key="5">
    <source>
        <dbReference type="ARBA" id="ARBA00022692"/>
    </source>
</evidence>
<dbReference type="GO" id="GO:0008237">
    <property type="term" value="F:metallopeptidase activity"/>
    <property type="evidence" value="ECO:0007669"/>
    <property type="project" value="UniProtKB-UniRule"/>
</dbReference>
<dbReference type="EMBL" id="FNPX01000013">
    <property type="protein sequence ID" value="SDZ40346.1"/>
    <property type="molecule type" value="Genomic_DNA"/>
</dbReference>
<evidence type="ECO:0000256" key="6">
    <source>
        <dbReference type="ARBA" id="ARBA00022723"/>
    </source>
</evidence>
<evidence type="ECO:0000256" key="7">
    <source>
        <dbReference type="ARBA" id="ARBA00022737"/>
    </source>
</evidence>
<dbReference type="OrthoDB" id="9781963at2"/>
<dbReference type="SMART" id="SM00116">
    <property type="entry name" value="CBS"/>
    <property type="match status" value="2"/>
</dbReference>
<accession>A0A1H3SQR8</accession>
<evidence type="ECO:0000313" key="20">
    <source>
        <dbReference type="Proteomes" id="UP000198914"/>
    </source>
</evidence>
<keyword evidence="11 14" id="KW-0482">Metalloprotease</keyword>
<comment type="subcellular location">
    <subcellularLocation>
        <location evidence="1 14">Cell membrane</location>
        <topology evidence="1 14">Multi-pass membrane protein</topology>
    </subcellularLocation>
</comment>
<dbReference type="InterPro" id="IPR046342">
    <property type="entry name" value="CBS_dom_sf"/>
</dbReference>
<evidence type="ECO:0000256" key="2">
    <source>
        <dbReference type="ARBA" id="ARBA00007931"/>
    </source>
</evidence>
<feature type="active site" evidence="15">
    <location>
        <position position="69"/>
    </location>
</feature>
<feature type="transmembrane region" description="Helical" evidence="14">
    <location>
        <begin position="108"/>
        <end position="128"/>
    </location>
</feature>
<evidence type="ECO:0000256" key="1">
    <source>
        <dbReference type="ARBA" id="ARBA00004651"/>
    </source>
</evidence>
<keyword evidence="5 14" id="KW-0812">Transmembrane</keyword>
<evidence type="ECO:0000256" key="10">
    <source>
        <dbReference type="ARBA" id="ARBA00022989"/>
    </source>
</evidence>
<dbReference type="PANTHER" id="PTHR39188:SF3">
    <property type="entry name" value="STAGE IV SPORULATION PROTEIN FB"/>
    <property type="match status" value="1"/>
</dbReference>
<evidence type="ECO:0000256" key="11">
    <source>
        <dbReference type="ARBA" id="ARBA00023049"/>
    </source>
</evidence>
<evidence type="ECO:0000256" key="8">
    <source>
        <dbReference type="ARBA" id="ARBA00022801"/>
    </source>
</evidence>
<dbReference type="GO" id="GO:0046872">
    <property type="term" value="F:metal ion binding"/>
    <property type="evidence" value="ECO:0007669"/>
    <property type="project" value="UniProtKB-UniRule"/>
</dbReference>
<evidence type="ECO:0000256" key="3">
    <source>
        <dbReference type="ARBA" id="ARBA00022475"/>
    </source>
</evidence>
<dbReference type="RefSeq" id="WP_092646815.1">
    <property type="nucleotide sequence ID" value="NZ_FNPX01000013.1"/>
</dbReference>
<keyword evidence="9 14" id="KW-0862">Zinc</keyword>
<comment type="similarity">
    <text evidence="2 14">Belongs to the peptidase M50B family.</text>
</comment>
<name>A0A1H3SQR8_9RHOB</name>
<organism evidence="19 20">
    <name type="scientific">Jannaschia faecimaris</name>
    <dbReference type="NCBI Taxonomy" id="1244108"/>
    <lineage>
        <taxon>Bacteria</taxon>
        <taxon>Pseudomonadati</taxon>
        <taxon>Pseudomonadota</taxon>
        <taxon>Alphaproteobacteria</taxon>
        <taxon>Rhodobacterales</taxon>
        <taxon>Roseobacteraceae</taxon>
        <taxon>Jannaschia</taxon>
    </lineage>
</organism>
<keyword evidence="10 14" id="KW-1133">Transmembrane helix</keyword>
<feature type="domain" description="CBS" evidence="18">
    <location>
        <begin position="253"/>
        <end position="311"/>
    </location>
</feature>